<evidence type="ECO:0000256" key="13">
    <source>
        <dbReference type="ARBA" id="ARBA00034808"/>
    </source>
</evidence>
<keyword evidence="3 15" id="KW-0547">Nucleotide-binding</keyword>
<evidence type="ECO:0000256" key="9">
    <source>
        <dbReference type="ARBA" id="ARBA00023125"/>
    </source>
</evidence>
<dbReference type="Pfam" id="PF13361">
    <property type="entry name" value="UvrD_C"/>
    <property type="match status" value="1"/>
</dbReference>
<dbReference type="GO" id="GO:0005524">
    <property type="term" value="F:ATP binding"/>
    <property type="evidence" value="ECO:0007669"/>
    <property type="project" value="UniProtKB-UniRule"/>
</dbReference>
<dbReference type="SUPFAM" id="SSF52540">
    <property type="entry name" value="P-loop containing nucleoside triphosphate hydrolases"/>
    <property type="match status" value="1"/>
</dbReference>
<keyword evidence="2" id="KW-0540">Nuclease</keyword>
<evidence type="ECO:0000256" key="14">
    <source>
        <dbReference type="ARBA" id="ARBA00048988"/>
    </source>
</evidence>
<evidence type="ECO:0000256" key="3">
    <source>
        <dbReference type="ARBA" id="ARBA00022741"/>
    </source>
</evidence>
<feature type="binding site" evidence="15">
    <location>
        <begin position="53"/>
        <end position="60"/>
    </location>
    <ligand>
        <name>ATP</name>
        <dbReference type="ChEBI" id="CHEBI:30616"/>
    </ligand>
</feature>
<dbReference type="Gene3D" id="3.40.50.300">
    <property type="entry name" value="P-loop containing nucleotide triphosphate hydrolases"/>
    <property type="match status" value="3"/>
</dbReference>
<protein>
    <recommendedName>
        <fullName evidence="13">DNA 3'-5' helicase</fullName>
        <ecNumber evidence="13">5.6.2.4</ecNumber>
    </recommendedName>
</protein>
<dbReference type="Pfam" id="PF00580">
    <property type="entry name" value="UvrD-helicase"/>
    <property type="match status" value="1"/>
</dbReference>
<dbReference type="InterPro" id="IPR000212">
    <property type="entry name" value="DNA_helicase_UvrD/REP"/>
</dbReference>
<evidence type="ECO:0000256" key="5">
    <source>
        <dbReference type="ARBA" id="ARBA00022801"/>
    </source>
</evidence>
<dbReference type="GO" id="GO:0003677">
    <property type="term" value="F:DNA binding"/>
    <property type="evidence" value="ECO:0007669"/>
    <property type="project" value="UniProtKB-KW"/>
</dbReference>
<dbReference type="RefSeq" id="WP_236117871.1">
    <property type="nucleotide sequence ID" value="NZ_JAKGSI010000001.1"/>
</dbReference>
<evidence type="ECO:0000256" key="11">
    <source>
        <dbReference type="ARBA" id="ARBA00023235"/>
    </source>
</evidence>
<dbReference type="Pfam" id="PF12705">
    <property type="entry name" value="PDDEXK_1"/>
    <property type="match status" value="1"/>
</dbReference>
<dbReference type="InterPro" id="IPR027417">
    <property type="entry name" value="P-loop_NTPase"/>
</dbReference>
<keyword evidence="6 15" id="KW-0347">Helicase</keyword>
<dbReference type="AlphaFoldDB" id="A0A9X1U050"/>
<comment type="catalytic activity">
    <reaction evidence="12">
        <text>Couples ATP hydrolysis with the unwinding of duplex DNA by translocating in the 3'-5' direction.</text>
        <dbReference type="EC" id="5.6.2.4"/>
    </reaction>
</comment>
<dbReference type="SUPFAM" id="SSF52980">
    <property type="entry name" value="Restriction endonuclease-like"/>
    <property type="match status" value="1"/>
</dbReference>
<evidence type="ECO:0000256" key="8">
    <source>
        <dbReference type="ARBA" id="ARBA00022840"/>
    </source>
</evidence>
<dbReference type="GO" id="GO:0005829">
    <property type="term" value="C:cytosol"/>
    <property type="evidence" value="ECO:0007669"/>
    <property type="project" value="TreeGrafter"/>
</dbReference>
<dbReference type="PANTHER" id="PTHR11070">
    <property type="entry name" value="UVRD / RECB / PCRA DNA HELICASE FAMILY MEMBER"/>
    <property type="match status" value="1"/>
</dbReference>
<keyword evidence="4" id="KW-0227">DNA damage</keyword>
<dbReference type="GO" id="GO:0033202">
    <property type="term" value="C:DNA helicase complex"/>
    <property type="evidence" value="ECO:0007669"/>
    <property type="project" value="TreeGrafter"/>
</dbReference>
<keyword evidence="10" id="KW-0234">DNA repair</keyword>
<dbReference type="EC" id="5.6.2.4" evidence="13"/>
<comment type="similarity">
    <text evidence="1">Belongs to the helicase family. UvrD subfamily.</text>
</comment>
<name>A0A9X1U050_9CORY</name>
<dbReference type="PROSITE" id="PS51198">
    <property type="entry name" value="UVRD_HELICASE_ATP_BIND"/>
    <property type="match status" value="1"/>
</dbReference>
<dbReference type="InterPro" id="IPR011604">
    <property type="entry name" value="PDDEXK-like_dom_sf"/>
</dbReference>
<evidence type="ECO:0000256" key="1">
    <source>
        <dbReference type="ARBA" id="ARBA00009922"/>
    </source>
</evidence>
<accession>A0A9X1U050</accession>
<dbReference type="Gene3D" id="1.10.10.160">
    <property type="match status" value="1"/>
</dbReference>
<evidence type="ECO:0000259" key="16">
    <source>
        <dbReference type="PROSITE" id="PS51198"/>
    </source>
</evidence>
<organism evidence="18 19">
    <name type="scientific">Corynebacterium uropygiale</name>
    <dbReference type="NCBI Taxonomy" id="1775911"/>
    <lineage>
        <taxon>Bacteria</taxon>
        <taxon>Bacillati</taxon>
        <taxon>Actinomycetota</taxon>
        <taxon>Actinomycetes</taxon>
        <taxon>Mycobacteriales</taxon>
        <taxon>Corynebacteriaceae</taxon>
        <taxon>Corynebacterium</taxon>
    </lineage>
</organism>
<comment type="catalytic activity">
    <reaction evidence="14">
        <text>ATP + H2O = ADP + phosphate + H(+)</text>
        <dbReference type="Rhea" id="RHEA:13065"/>
        <dbReference type="ChEBI" id="CHEBI:15377"/>
        <dbReference type="ChEBI" id="CHEBI:15378"/>
        <dbReference type="ChEBI" id="CHEBI:30616"/>
        <dbReference type="ChEBI" id="CHEBI:43474"/>
        <dbReference type="ChEBI" id="CHEBI:456216"/>
        <dbReference type="EC" id="5.6.2.4"/>
    </reaction>
</comment>
<dbReference type="PROSITE" id="PS51217">
    <property type="entry name" value="UVRD_HELICASE_CTER"/>
    <property type="match status" value="1"/>
</dbReference>
<feature type="domain" description="UvrD-like helicase ATP-binding" evidence="16">
    <location>
        <begin position="32"/>
        <end position="374"/>
    </location>
</feature>
<evidence type="ECO:0000259" key="17">
    <source>
        <dbReference type="PROSITE" id="PS51217"/>
    </source>
</evidence>
<keyword evidence="8 15" id="KW-0067">ATP-binding</keyword>
<dbReference type="Gene3D" id="1.10.486.10">
    <property type="entry name" value="PCRA, domain 4"/>
    <property type="match status" value="1"/>
</dbReference>
<evidence type="ECO:0000256" key="2">
    <source>
        <dbReference type="ARBA" id="ARBA00022722"/>
    </source>
</evidence>
<evidence type="ECO:0000313" key="18">
    <source>
        <dbReference type="EMBL" id="MCF4006093.1"/>
    </source>
</evidence>
<sequence>MTSHTKHHDAQPADGAPRISAIELSKVLNQPYPPTEQQAAIIEAPPGPLLVVAGAGAGKTETMAARVVWLVANGYVEPENVLGLTFTRKAARQLNQRIRRRLEQLKASPGIRDIDPSGTLKETLTVIEPTIATYDSFAGSIVREFGLLAPVEPDSRIVSTSQLIPIIQGVVEEWEEPIEGNPAVSTVIEDLRDLADQMTQHIVSSEEVREETEAFHRLCIDIPKAPRQRDALNGEMTKVVASQARRLQYLRLLDRVNERLARERLSTFGQQMAAAADVSCRFPQVGKSLRQRYHVVMLDEYQDTSHAQRVLLSELFGKAVEDAPSVTAVGDPMQAIYGWRGATASNLNQFIHDFPAADGSPAPRQELTTSWRNPIDVLGLANEVTADIYAAHDANREVSPLEARLGADKGSVTLGYSRDREDERRRVADLLATRYHCAREAGEHFTGAVLVRKNADIEPIAAELRARGVPVDLVGIGGLLQVPEVHDVLCIARMLVQPEDTSSALRILSGPMVGLGAKDIQALSRRAVHLSTRMLAEGEEDEIPVRYPEDELLSELERRLRDTSDTEENLRAGITDALADPGDQATCGYSAEGYRRITHLAALLRQLRQRGLDRPVPDILADIMQLTGLRTEVLARETPHADGASGTVHLDRLLEEAGSFSDVPGATLLGFLRFCELAARYDNGLEPGEVIVRSDRVQILTVHKAKGLEWQHVAVLHADAGTYGPSTKSASWPKSAKLLPSALRGDAGLDSGAPLLDSDVENRKELENAIKAYADSVKDVEREENDRLFYVAMTRAEQSLIISASAYETPSAAESDARKGSHKAAAPHPFLASFAKKHPELVGEEWWWMPASEGDASDTPRAAVLGSVDARPCFPHLPVPPEVQSAAEDVRAALNGNLPEAGTAELHELWESDVNALIEEHEKAQKPVIDVELSRRLTVSDMVRLRENPQWFARRLRRPVPFKPQSFAKRGTAFHSWLEDFFGASSLLDDTELLGMEEEEQPYDLAELKEKFLESAWADRTPAFVEKPFELFLGSRVIRGRMDAIFPEPDGGWFIVDWKTGQPPREEREKNAAVIQLAAYAVAWEEICRQAGEEKPRVRAAFHYVAAGRTVEPEHLPTREELVALLDD</sequence>
<keyword evidence="19" id="KW-1185">Reference proteome</keyword>
<evidence type="ECO:0000256" key="7">
    <source>
        <dbReference type="ARBA" id="ARBA00022839"/>
    </source>
</evidence>
<dbReference type="InterPro" id="IPR038726">
    <property type="entry name" value="PDDEXK_AddAB-type"/>
</dbReference>
<dbReference type="GO" id="GO:0000725">
    <property type="term" value="P:recombinational repair"/>
    <property type="evidence" value="ECO:0007669"/>
    <property type="project" value="TreeGrafter"/>
</dbReference>
<feature type="domain" description="UvrD-like helicase C-terminal" evidence="17">
    <location>
        <begin position="375"/>
        <end position="707"/>
    </location>
</feature>
<dbReference type="InterPro" id="IPR011335">
    <property type="entry name" value="Restrct_endonuc-II-like"/>
</dbReference>
<dbReference type="GO" id="GO:0004527">
    <property type="term" value="F:exonuclease activity"/>
    <property type="evidence" value="ECO:0007669"/>
    <property type="project" value="UniProtKB-KW"/>
</dbReference>
<evidence type="ECO:0000256" key="6">
    <source>
        <dbReference type="ARBA" id="ARBA00022806"/>
    </source>
</evidence>
<dbReference type="GO" id="GO:0043138">
    <property type="term" value="F:3'-5' DNA helicase activity"/>
    <property type="evidence" value="ECO:0007669"/>
    <property type="project" value="UniProtKB-EC"/>
</dbReference>
<dbReference type="PANTHER" id="PTHR11070:SF55">
    <property type="entry name" value="DNA 3'-5' HELICASE"/>
    <property type="match status" value="1"/>
</dbReference>
<gene>
    <name evidence="18" type="ORF">L1O03_02730</name>
</gene>
<dbReference type="InterPro" id="IPR014017">
    <property type="entry name" value="DNA_helicase_UvrD-like_C"/>
</dbReference>
<proteinExistence type="inferred from homology"/>
<comment type="caution">
    <text evidence="18">The sequence shown here is derived from an EMBL/GenBank/DDBJ whole genome shotgun (WGS) entry which is preliminary data.</text>
</comment>
<keyword evidence="5 15" id="KW-0378">Hydrolase</keyword>
<evidence type="ECO:0000256" key="4">
    <source>
        <dbReference type="ARBA" id="ARBA00022763"/>
    </source>
</evidence>
<dbReference type="EMBL" id="JAKGSI010000001">
    <property type="protein sequence ID" value="MCF4006093.1"/>
    <property type="molecule type" value="Genomic_DNA"/>
</dbReference>
<dbReference type="CDD" id="cd17932">
    <property type="entry name" value="DEXQc_UvrD"/>
    <property type="match status" value="1"/>
</dbReference>
<dbReference type="Proteomes" id="UP001139336">
    <property type="component" value="Unassembled WGS sequence"/>
</dbReference>
<keyword evidence="11" id="KW-0413">Isomerase</keyword>
<dbReference type="InterPro" id="IPR013986">
    <property type="entry name" value="DExx_box_DNA_helicase_dom_sf"/>
</dbReference>
<evidence type="ECO:0000256" key="10">
    <source>
        <dbReference type="ARBA" id="ARBA00023204"/>
    </source>
</evidence>
<dbReference type="Gene3D" id="3.90.320.10">
    <property type="match status" value="1"/>
</dbReference>
<evidence type="ECO:0000313" key="19">
    <source>
        <dbReference type="Proteomes" id="UP001139336"/>
    </source>
</evidence>
<keyword evidence="7" id="KW-0269">Exonuclease</keyword>
<evidence type="ECO:0000256" key="15">
    <source>
        <dbReference type="PROSITE-ProRule" id="PRU00560"/>
    </source>
</evidence>
<reference evidence="18" key="1">
    <citation type="submission" date="2022-01" db="EMBL/GenBank/DDBJ databases">
        <title>Corynebacterium sp. nov isolated from isolated from the feces of the greater white-fronted geese (Anser albifrons) at Poyang Lake, PR China.</title>
        <authorList>
            <person name="Liu Q."/>
        </authorList>
    </citation>
    <scope>NUCLEOTIDE SEQUENCE</scope>
    <source>
        <strain evidence="18">JCM 32435</strain>
    </source>
</reference>
<dbReference type="InterPro" id="IPR014016">
    <property type="entry name" value="UvrD-like_ATP-bd"/>
</dbReference>
<keyword evidence="9" id="KW-0238">DNA-binding</keyword>
<evidence type="ECO:0000256" key="12">
    <source>
        <dbReference type="ARBA" id="ARBA00034617"/>
    </source>
</evidence>